<evidence type="ECO:0000313" key="1">
    <source>
        <dbReference type="EMBL" id="AWY04500.1"/>
    </source>
</evidence>
<proteinExistence type="predicted"/>
<organism evidence="1 2">
    <name type="scientific">Microbacterium phage AnnaSerena</name>
    <dbReference type="NCBI Taxonomy" id="2201432"/>
    <lineage>
        <taxon>Viruses</taxon>
        <taxon>Duplodnaviria</taxon>
        <taxon>Heunggongvirae</taxon>
        <taxon>Uroviricota</taxon>
        <taxon>Caudoviricetes</taxon>
        <taxon>Krampusvirus</taxon>
        <taxon>Krampusvirus krampus</taxon>
    </lineage>
</organism>
<gene>
    <name evidence="1" type="primary">44</name>
    <name evidence="1" type="ORF">SEA_ANNASERENA_44</name>
</gene>
<name>A0A2Z4Q367_9CAUD</name>
<dbReference type="EMBL" id="MH271292">
    <property type="protein sequence ID" value="AWY04500.1"/>
    <property type="molecule type" value="Genomic_DNA"/>
</dbReference>
<reference evidence="1 2" key="1">
    <citation type="submission" date="2018-04" db="EMBL/GenBank/DDBJ databases">
        <authorList>
            <person name="Harrington T."/>
            <person name="Washburn E."/>
            <person name="Bricker J."/>
            <person name="McKinney A."/>
            <person name="Betsko A.J."/>
            <person name="Garlena R.A."/>
            <person name="Russell D.A."/>
            <person name="Pope W.A."/>
            <person name="Jacobs-Sera D."/>
            <person name="Hatfull G.F."/>
        </authorList>
    </citation>
    <scope>NUCLEOTIDE SEQUENCE [LARGE SCALE GENOMIC DNA]</scope>
</reference>
<protein>
    <submittedName>
        <fullName evidence="1">Uncharacterized protein</fullName>
    </submittedName>
</protein>
<accession>A0A2Z4Q367</accession>
<dbReference type="Proteomes" id="UP000251068">
    <property type="component" value="Segment"/>
</dbReference>
<sequence>MKSILEAAPAEIGAIKKRTIRSLAMGQIEEKDCDFINNHLDAILKRVSEINEGEEG</sequence>
<evidence type="ECO:0000313" key="2">
    <source>
        <dbReference type="Proteomes" id="UP000251068"/>
    </source>
</evidence>